<dbReference type="EMBL" id="FNYW01000043">
    <property type="protein sequence ID" value="SEI98716.1"/>
    <property type="molecule type" value="Genomic_DNA"/>
</dbReference>
<evidence type="ECO:0008006" key="4">
    <source>
        <dbReference type="Google" id="ProtNLM"/>
    </source>
</evidence>
<dbReference type="InterPro" id="IPR017259">
    <property type="entry name" value="UCP037672"/>
</dbReference>
<evidence type="ECO:0000313" key="3">
    <source>
        <dbReference type="Proteomes" id="UP000198564"/>
    </source>
</evidence>
<dbReference type="AlphaFoldDB" id="A0A1H6V4D3"/>
<keyword evidence="1" id="KW-0812">Transmembrane</keyword>
<dbReference type="Pfam" id="PF12650">
    <property type="entry name" value="DUF3784"/>
    <property type="match status" value="1"/>
</dbReference>
<proteinExistence type="predicted"/>
<accession>A0A1H6V4D3</accession>
<keyword evidence="3" id="KW-1185">Reference proteome</keyword>
<keyword evidence="1" id="KW-1133">Transmembrane helix</keyword>
<reference evidence="3" key="1">
    <citation type="submission" date="2016-10" db="EMBL/GenBank/DDBJ databases">
        <authorList>
            <person name="Varghese N."/>
            <person name="Submissions S."/>
        </authorList>
    </citation>
    <scope>NUCLEOTIDE SEQUENCE [LARGE SCALE GENOMIC DNA]</scope>
    <source>
        <strain evidence="3">DSM 25751</strain>
    </source>
</reference>
<feature type="transmembrane region" description="Helical" evidence="1">
    <location>
        <begin position="73"/>
        <end position="94"/>
    </location>
</feature>
<feature type="transmembrane region" description="Helical" evidence="1">
    <location>
        <begin position="6"/>
        <end position="29"/>
    </location>
</feature>
<organism evidence="2 3">
    <name type="scientific">Alkalibacterium gilvum</name>
    <dbReference type="NCBI Taxonomy" id="1130080"/>
    <lineage>
        <taxon>Bacteria</taxon>
        <taxon>Bacillati</taxon>
        <taxon>Bacillota</taxon>
        <taxon>Bacilli</taxon>
        <taxon>Lactobacillales</taxon>
        <taxon>Carnobacteriaceae</taxon>
        <taxon>Alkalibacterium</taxon>
    </lineage>
</organism>
<dbReference type="Proteomes" id="UP000198564">
    <property type="component" value="Unassembled WGS sequence"/>
</dbReference>
<feature type="transmembrane region" description="Helical" evidence="1">
    <location>
        <begin position="50"/>
        <end position="67"/>
    </location>
</feature>
<protein>
    <recommendedName>
        <fullName evidence="4">DUF3784 domain-containing protein</fullName>
    </recommendedName>
</protein>
<evidence type="ECO:0000256" key="1">
    <source>
        <dbReference type="SAM" id="Phobius"/>
    </source>
</evidence>
<dbReference type="RefSeq" id="WP_177170565.1">
    <property type="nucleotide sequence ID" value="NZ_FNYW01000043.1"/>
</dbReference>
<dbReference type="STRING" id="1130080.SAMN04488113_1437"/>
<name>A0A1H6V4D3_9LACT</name>
<gene>
    <name evidence="2" type="ORF">SAMN04488113_1437</name>
</gene>
<sequence length="104" mass="11744">MITYLLIGAILVAIGFAVHVLKWNMLIAYSNSRPKAKTSKTNSERFRKILGFYGYFTGVVFLLLALLEYRGLSVPQTPVVSVFIILTMAVMYFAQKDTSEETKK</sequence>
<evidence type="ECO:0000313" key="2">
    <source>
        <dbReference type="EMBL" id="SEI98716.1"/>
    </source>
</evidence>
<keyword evidence="1" id="KW-0472">Membrane</keyword>